<keyword evidence="3" id="KW-0694">RNA-binding</keyword>
<dbReference type="Pfam" id="PF00861">
    <property type="entry name" value="Ribosomal_L18p"/>
    <property type="match status" value="1"/>
</dbReference>
<protein>
    <recommendedName>
        <fullName evidence="6">Large ribosomal subunit protein uL18</fullName>
    </recommendedName>
    <alternativeName>
        <fullName evidence="7">50S ribosomal protein L18</fullName>
    </alternativeName>
</protein>
<dbReference type="InterPro" id="IPR004389">
    <property type="entry name" value="Ribosomal_uL18_bac-type"/>
</dbReference>
<dbReference type="GO" id="GO:0022625">
    <property type="term" value="C:cytosolic large ribosomal subunit"/>
    <property type="evidence" value="ECO:0007669"/>
    <property type="project" value="TreeGrafter"/>
</dbReference>
<evidence type="ECO:0000313" key="9">
    <source>
        <dbReference type="Proteomes" id="UP000067626"/>
    </source>
</evidence>
<dbReference type="InterPro" id="IPR057268">
    <property type="entry name" value="Ribosomal_L18"/>
</dbReference>
<dbReference type="Proteomes" id="UP000067626">
    <property type="component" value="Chromosome"/>
</dbReference>
<evidence type="ECO:0000256" key="5">
    <source>
        <dbReference type="ARBA" id="ARBA00023274"/>
    </source>
</evidence>
<proteinExistence type="inferred from homology"/>
<evidence type="ECO:0000256" key="1">
    <source>
        <dbReference type="ARBA" id="ARBA00007116"/>
    </source>
</evidence>
<keyword evidence="5" id="KW-0687">Ribonucleoprotein</keyword>
<dbReference type="SUPFAM" id="SSF53137">
    <property type="entry name" value="Translational machinery components"/>
    <property type="match status" value="1"/>
</dbReference>
<dbReference type="PATRIC" id="fig|52.7.peg.814"/>
<evidence type="ECO:0000256" key="3">
    <source>
        <dbReference type="ARBA" id="ARBA00022884"/>
    </source>
</evidence>
<dbReference type="Gene3D" id="3.30.420.100">
    <property type="match status" value="1"/>
</dbReference>
<dbReference type="PANTHER" id="PTHR12899">
    <property type="entry name" value="39S RIBOSOMAL PROTEIN L18, MITOCHONDRIAL"/>
    <property type="match status" value="1"/>
</dbReference>
<gene>
    <name evidence="8" type="ORF">CMC5_007540</name>
</gene>
<dbReference type="NCBIfam" id="TIGR00060">
    <property type="entry name" value="L18_bact"/>
    <property type="match status" value="1"/>
</dbReference>
<dbReference type="GO" id="GO:0008097">
    <property type="term" value="F:5S rRNA binding"/>
    <property type="evidence" value="ECO:0007669"/>
    <property type="project" value="TreeGrafter"/>
</dbReference>
<evidence type="ECO:0000313" key="8">
    <source>
        <dbReference type="EMBL" id="AKT36634.1"/>
    </source>
</evidence>
<evidence type="ECO:0000256" key="4">
    <source>
        <dbReference type="ARBA" id="ARBA00022980"/>
    </source>
</evidence>
<dbReference type="EMBL" id="CP012159">
    <property type="protein sequence ID" value="AKT36634.1"/>
    <property type="molecule type" value="Genomic_DNA"/>
</dbReference>
<evidence type="ECO:0000256" key="6">
    <source>
        <dbReference type="ARBA" id="ARBA00035197"/>
    </source>
</evidence>
<dbReference type="FunFam" id="3.30.420.100:FF:000001">
    <property type="entry name" value="50S ribosomal protein L18"/>
    <property type="match status" value="1"/>
</dbReference>
<sequence>MSVFRSAKHIYAQVIDDSSGRTLACASTLSKEVEGSSNDEGGKVAAARKVGELIARICKDRDIRRVVFDRNGYLYHGRVRALAEAAREAGLDF</sequence>
<accession>A0A0K1E711</accession>
<dbReference type="GO" id="GO:0003735">
    <property type="term" value="F:structural constituent of ribosome"/>
    <property type="evidence" value="ECO:0007669"/>
    <property type="project" value="InterPro"/>
</dbReference>
<organism evidence="8 9">
    <name type="scientific">Chondromyces crocatus</name>
    <dbReference type="NCBI Taxonomy" id="52"/>
    <lineage>
        <taxon>Bacteria</taxon>
        <taxon>Pseudomonadati</taxon>
        <taxon>Myxococcota</taxon>
        <taxon>Polyangia</taxon>
        <taxon>Polyangiales</taxon>
        <taxon>Polyangiaceae</taxon>
        <taxon>Chondromyces</taxon>
    </lineage>
</organism>
<name>A0A0K1E711_CHOCO</name>
<dbReference type="InterPro" id="IPR005484">
    <property type="entry name" value="Ribosomal_uL18_bac/plant/anim"/>
</dbReference>
<dbReference type="AlphaFoldDB" id="A0A0K1E711"/>
<dbReference type="GO" id="GO:0006412">
    <property type="term" value="P:translation"/>
    <property type="evidence" value="ECO:0007669"/>
    <property type="project" value="InterPro"/>
</dbReference>
<comment type="similarity">
    <text evidence="1">Belongs to the universal ribosomal protein uL18 family.</text>
</comment>
<keyword evidence="9" id="KW-1185">Reference proteome</keyword>
<dbReference type="PANTHER" id="PTHR12899:SF3">
    <property type="entry name" value="LARGE RIBOSOMAL SUBUNIT PROTEIN UL18M"/>
    <property type="match status" value="1"/>
</dbReference>
<keyword evidence="2" id="KW-0699">rRNA-binding</keyword>
<keyword evidence="4" id="KW-0689">Ribosomal protein</keyword>
<evidence type="ECO:0000256" key="2">
    <source>
        <dbReference type="ARBA" id="ARBA00022730"/>
    </source>
</evidence>
<dbReference type="CDD" id="cd00432">
    <property type="entry name" value="Ribosomal_L18_L5e"/>
    <property type="match status" value="1"/>
</dbReference>
<dbReference type="STRING" id="52.CMC5_007540"/>
<evidence type="ECO:0000256" key="7">
    <source>
        <dbReference type="ARBA" id="ARBA00035496"/>
    </source>
</evidence>
<reference evidence="8 9" key="1">
    <citation type="submission" date="2015-07" db="EMBL/GenBank/DDBJ databases">
        <title>Genome analysis of myxobacterium Chondromyces crocatus Cm c5 reveals a high potential for natural compound synthesis and the genetic basis for the loss of fruiting body formation.</title>
        <authorList>
            <person name="Zaburannyi N."/>
            <person name="Bunk B."/>
            <person name="Maier J."/>
            <person name="Overmann J."/>
            <person name="Mueller R."/>
        </authorList>
    </citation>
    <scope>NUCLEOTIDE SEQUENCE [LARGE SCALE GENOMIC DNA]</scope>
    <source>
        <strain evidence="8 9">Cm c5</strain>
    </source>
</reference>
<dbReference type="KEGG" id="ccro:CMC5_007540"/>